<dbReference type="Pfam" id="PF02902">
    <property type="entry name" value="Peptidase_C48"/>
    <property type="match status" value="1"/>
</dbReference>
<evidence type="ECO:0000313" key="5">
    <source>
        <dbReference type="EMBL" id="TKW03441.1"/>
    </source>
</evidence>
<accession>A0A4U6TLJ1</accession>
<dbReference type="AlphaFoldDB" id="A0A4U6TLJ1"/>
<name>A0A4U6TLJ1_SETVI</name>
<dbReference type="OMA" id="WILTIIE"/>
<evidence type="ECO:0000259" key="4">
    <source>
        <dbReference type="PROSITE" id="PS50600"/>
    </source>
</evidence>
<dbReference type="Gene3D" id="3.40.395.10">
    <property type="entry name" value="Adenoviral Proteinase, Chain A"/>
    <property type="match status" value="1"/>
</dbReference>
<evidence type="ECO:0000256" key="1">
    <source>
        <dbReference type="ARBA" id="ARBA00005234"/>
    </source>
</evidence>
<sequence length="345" mass="40600">MEPPPVNRRDLNFFIRMEEGAKKRIPLLSNYERALVKADVAVMPLDQQAEVLKFMQETGLGLDECLGQVETPNAPPPEPRWPYELGKPLVRPSLVWKLSTKMYEFHQWYMMAAADSREMFSLKVKPIDFYSEGEKVLWLDFKDIYKVYHHDAVNVSLISASAYLHIGFMDPSVVNQNHIQLSPEKTLVEVYNFLDKQTFKDFILLPYNFNFHWILTIIESERSHVTVFDSLRKDPVEYQDMQDMLGFLFPKFYPCYTISFIILIRNAWKQFIRTHKGPFKEKLTWNTDFPCLRQEPGNNLCGYYICEHMHRFSKEERVGAICEGLIGFLMDEVVNPKGEFYYNGR</sequence>
<dbReference type="GO" id="GO:0008234">
    <property type="term" value="F:cysteine-type peptidase activity"/>
    <property type="evidence" value="ECO:0007669"/>
    <property type="project" value="InterPro"/>
</dbReference>
<dbReference type="PANTHER" id="PTHR33018:SF34">
    <property type="entry name" value="OS02G0472350 PROTEIN"/>
    <property type="match status" value="1"/>
</dbReference>
<keyword evidence="6" id="KW-1185">Reference proteome</keyword>
<evidence type="ECO:0000256" key="2">
    <source>
        <dbReference type="ARBA" id="ARBA00022670"/>
    </source>
</evidence>
<feature type="domain" description="Ubiquitin-like protease family profile" evidence="4">
    <location>
        <begin position="120"/>
        <end position="312"/>
    </location>
</feature>
<reference evidence="5" key="1">
    <citation type="submission" date="2019-03" db="EMBL/GenBank/DDBJ databases">
        <title>WGS assembly of Setaria viridis.</title>
        <authorList>
            <person name="Huang P."/>
            <person name="Jenkins J."/>
            <person name="Grimwood J."/>
            <person name="Barry K."/>
            <person name="Healey A."/>
            <person name="Mamidi S."/>
            <person name="Sreedasyam A."/>
            <person name="Shu S."/>
            <person name="Feldman M."/>
            <person name="Wu J."/>
            <person name="Yu Y."/>
            <person name="Chen C."/>
            <person name="Johnson J."/>
            <person name="Rokhsar D."/>
            <person name="Baxter I."/>
            <person name="Schmutz J."/>
            <person name="Brutnell T."/>
            <person name="Kellogg E."/>
        </authorList>
    </citation>
    <scope>NUCLEOTIDE SEQUENCE [LARGE SCALE GENOMIC DNA]</scope>
</reference>
<dbReference type="PROSITE" id="PS50600">
    <property type="entry name" value="ULP_PROTEASE"/>
    <property type="match status" value="1"/>
</dbReference>
<evidence type="ECO:0000256" key="3">
    <source>
        <dbReference type="ARBA" id="ARBA00022801"/>
    </source>
</evidence>
<comment type="similarity">
    <text evidence="1">Belongs to the peptidase C48 family.</text>
</comment>
<proteinExistence type="inferred from homology"/>
<dbReference type="Proteomes" id="UP000298652">
    <property type="component" value="Chromosome 7"/>
</dbReference>
<dbReference type="EMBL" id="CM016558">
    <property type="protein sequence ID" value="TKW03441.1"/>
    <property type="molecule type" value="Genomic_DNA"/>
</dbReference>
<gene>
    <name evidence="5" type="ORF">SEVIR_7G023700v2</name>
</gene>
<evidence type="ECO:0000313" key="6">
    <source>
        <dbReference type="Proteomes" id="UP000298652"/>
    </source>
</evidence>
<dbReference type="SUPFAM" id="SSF54001">
    <property type="entry name" value="Cysteine proteinases"/>
    <property type="match status" value="1"/>
</dbReference>
<dbReference type="PANTHER" id="PTHR33018">
    <property type="entry name" value="OS10G0338966 PROTEIN-RELATED"/>
    <property type="match status" value="1"/>
</dbReference>
<dbReference type="InterPro" id="IPR038765">
    <property type="entry name" value="Papain-like_cys_pep_sf"/>
</dbReference>
<dbReference type="Gramene" id="TKW03441">
    <property type="protein sequence ID" value="TKW03441"/>
    <property type="gene ID" value="SEVIR_7G023700v2"/>
</dbReference>
<keyword evidence="3" id="KW-0378">Hydrolase</keyword>
<dbReference type="InterPro" id="IPR003653">
    <property type="entry name" value="Peptidase_C48_C"/>
</dbReference>
<organism evidence="5 6">
    <name type="scientific">Setaria viridis</name>
    <name type="common">Green bristlegrass</name>
    <name type="synonym">Setaria italica subsp. viridis</name>
    <dbReference type="NCBI Taxonomy" id="4556"/>
    <lineage>
        <taxon>Eukaryota</taxon>
        <taxon>Viridiplantae</taxon>
        <taxon>Streptophyta</taxon>
        <taxon>Embryophyta</taxon>
        <taxon>Tracheophyta</taxon>
        <taxon>Spermatophyta</taxon>
        <taxon>Magnoliopsida</taxon>
        <taxon>Liliopsida</taxon>
        <taxon>Poales</taxon>
        <taxon>Poaceae</taxon>
        <taxon>PACMAD clade</taxon>
        <taxon>Panicoideae</taxon>
        <taxon>Panicodae</taxon>
        <taxon>Paniceae</taxon>
        <taxon>Cenchrinae</taxon>
        <taxon>Setaria</taxon>
    </lineage>
</organism>
<protein>
    <recommendedName>
        <fullName evidence="4">Ubiquitin-like protease family profile domain-containing protein</fullName>
    </recommendedName>
</protein>
<keyword evidence="2" id="KW-0645">Protease</keyword>
<dbReference type="GO" id="GO:0006508">
    <property type="term" value="P:proteolysis"/>
    <property type="evidence" value="ECO:0007669"/>
    <property type="project" value="UniProtKB-KW"/>
</dbReference>